<evidence type="ECO:0000256" key="1">
    <source>
        <dbReference type="ARBA" id="ARBA00004141"/>
    </source>
</evidence>
<comment type="caution">
    <text evidence="6">The sequence shown here is derived from an EMBL/GenBank/DDBJ whole genome shotgun (WGS) entry which is preliminary data.</text>
</comment>
<dbReference type="Pfam" id="PF00664">
    <property type="entry name" value="ABC_membrane"/>
    <property type="match status" value="1"/>
</dbReference>
<keyword evidence="7" id="KW-1185">Reference proteome</keyword>
<evidence type="ECO:0000313" key="6">
    <source>
        <dbReference type="EMBL" id="CAG8822582.1"/>
    </source>
</evidence>
<dbReference type="InterPro" id="IPR039421">
    <property type="entry name" value="Type_1_exporter"/>
</dbReference>
<dbReference type="Gene3D" id="1.20.1560.10">
    <property type="entry name" value="ABC transporter type 1, transmembrane domain"/>
    <property type="match status" value="1"/>
</dbReference>
<evidence type="ECO:0000313" key="7">
    <source>
        <dbReference type="Proteomes" id="UP000789405"/>
    </source>
</evidence>
<dbReference type="GO" id="GO:0015439">
    <property type="term" value="F:ABC-type heme transporter activity"/>
    <property type="evidence" value="ECO:0007669"/>
    <property type="project" value="TreeGrafter"/>
</dbReference>
<comment type="subcellular location">
    <subcellularLocation>
        <location evidence="1">Membrane</location>
        <topology evidence="1">Multi-pass membrane protein</topology>
    </subcellularLocation>
</comment>
<feature type="non-terminal residue" evidence="6">
    <location>
        <position position="1"/>
    </location>
</feature>
<dbReference type="EMBL" id="CAJVPY010062343">
    <property type="protein sequence ID" value="CAG8822582.1"/>
    <property type="molecule type" value="Genomic_DNA"/>
</dbReference>
<dbReference type="PANTHER" id="PTHR24221">
    <property type="entry name" value="ATP-BINDING CASSETTE SUB-FAMILY B"/>
    <property type="match status" value="1"/>
</dbReference>
<protein>
    <submittedName>
        <fullName evidence="6">14774_t:CDS:1</fullName>
    </submittedName>
</protein>
<dbReference type="InterPro" id="IPR036640">
    <property type="entry name" value="ABC1_TM_sf"/>
</dbReference>
<dbReference type="GO" id="GO:0020037">
    <property type="term" value="F:heme binding"/>
    <property type="evidence" value="ECO:0007669"/>
    <property type="project" value="TreeGrafter"/>
</dbReference>
<feature type="domain" description="ABC transmembrane type-1" evidence="5">
    <location>
        <begin position="1"/>
        <end position="129"/>
    </location>
</feature>
<keyword evidence="2" id="KW-0812">Transmembrane</keyword>
<evidence type="ECO:0000256" key="2">
    <source>
        <dbReference type="ARBA" id="ARBA00022692"/>
    </source>
</evidence>
<proteinExistence type="predicted"/>
<dbReference type="OrthoDB" id="6500128at2759"/>
<keyword evidence="3" id="KW-1133">Transmembrane helix</keyword>
<accession>A0A9N9KC39</accession>
<name>A0A9N9KC39_9GLOM</name>
<evidence type="ECO:0000256" key="3">
    <source>
        <dbReference type="ARBA" id="ARBA00022989"/>
    </source>
</evidence>
<sequence length="163" mass="18820">TIIMTEWRTKYRRLTNQLDNAMEAKAVDSLLNYETVKLYAAEPFEVDQYTHAILDYQVADLKSNMTLYILNTAQNVTIQFGLLAGLLLCATRIAKNEMSIGDFVMYLSYILQLYAPLNWFGNYYRVIQKNFVDMEKMLDLLQEPPEIKDLPHAAPLVVKKGEV</sequence>
<evidence type="ECO:0000259" key="5">
    <source>
        <dbReference type="PROSITE" id="PS50929"/>
    </source>
</evidence>
<feature type="non-terminal residue" evidence="6">
    <location>
        <position position="163"/>
    </location>
</feature>
<keyword evidence="4" id="KW-0472">Membrane</keyword>
<dbReference type="InterPro" id="IPR011527">
    <property type="entry name" value="ABC1_TM_dom"/>
</dbReference>
<reference evidence="6" key="1">
    <citation type="submission" date="2021-06" db="EMBL/GenBank/DDBJ databases">
        <authorList>
            <person name="Kallberg Y."/>
            <person name="Tangrot J."/>
            <person name="Rosling A."/>
        </authorList>
    </citation>
    <scope>NUCLEOTIDE SEQUENCE</scope>
    <source>
        <strain evidence="6">MA453B</strain>
    </source>
</reference>
<dbReference type="Proteomes" id="UP000789405">
    <property type="component" value="Unassembled WGS sequence"/>
</dbReference>
<dbReference type="AlphaFoldDB" id="A0A9N9KC39"/>
<gene>
    <name evidence="6" type="ORF">DERYTH_LOCUS27328</name>
</gene>
<dbReference type="SUPFAM" id="SSF90123">
    <property type="entry name" value="ABC transporter transmembrane region"/>
    <property type="match status" value="1"/>
</dbReference>
<dbReference type="PANTHER" id="PTHR24221:SF654">
    <property type="entry name" value="ATP-BINDING CASSETTE SUB-FAMILY B MEMBER 6"/>
    <property type="match status" value="1"/>
</dbReference>
<dbReference type="GO" id="GO:0005524">
    <property type="term" value="F:ATP binding"/>
    <property type="evidence" value="ECO:0007669"/>
    <property type="project" value="InterPro"/>
</dbReference>
<evidence type="ECO:0000256" key="4">
    <source>
        <dbReference type="ARBA" id="ARBA00023136"/>
    </source>
</evidence>
<dbReference type="GO" id="GO:0005774">
    <property type="term" value="C:vacuolar membrane"/>
    <property type="evidence" value="ECO:0007669"/>
    <property type="project" value="TreeGrafter"/>
</dbReference>
<dbReference type="PROSITE" id="PS50929">
    <property type="entry name" value="ABC_TM1F"/>
    <property type="match status" value="1"/>
</dbReference>
<organism evidence="6 7">
    <name type="scientific">Dentiscutata erythropus</name>
    <dbReference type="NCBI Taxonomy" id="1348616"/>
    <lineage>
        <taxon>Eukaryota</taxon>
        <taxon>Fungi</taxon>
        <taxon>Fungi incertae sedis</taxon>
        <taxon>Mucoromycota</taxon>
        <taxon>Glomeromycotina</taxon>
        <taxon>Glomeromycetes</taxon>
        <taxon>Diversisporales</taxon>
        <taxon>Gigasporaceae</taxon>
        <taxon>Dentiscutata</taxon>
    </lineage>
</organism>